<dbReference type="Gene3D" id="3.30.450.20">
    <property type="entry name" value="PAS domain"/>
    <property type="match status" value="1"/>
</dbReference>
<evidence type="ECO:0008006" key="3">
    <source>
        <dbReference type="Google" id="ProtNLM"/>
    </source>
</evidence>
<gene>
    <name evidence="1" type="ORF">RFM42_24960</name>
</gene>
<reference evidence="1 2" key="1">
    <citation type="submission" date="2023-08" db="EMBL/GenBank/DDBJ databases">
        <title>Implementing the SeqCode for naming new Mesorhizobium species isolated from Vachellia karroo root nodules.</title>
        <authorList>
            <person name="Van Lill M."/>
        </authorList>
    </citation>
    <scope>NUCLEOTIDE SEQUENCE [LARGE SCALE GENOMIC DNA]</scope>
    <source>
        <strain evidence="1 2">VK25D</strain>
    </source>
</reference>
<dbReference type="SUPFAM" id="SSF55785">
    <property type="entry name" value="PYP-like sensor domain (PAS domain)"/>
    <property type="match status" value="1"/>
</dbReference>
<name>A0ABU5ACD8_9HYPH</name>
<dbReference type="InterPro" id="IPR035965">
    <property type="entry name" value="PAS-like_dom_sf"/>
</dbReference>
<dbReference type="EMBL" id="JAVIIQ010000012">
    <property type="protein sequence ID" value="MDX8534264.1"/>
    <property type="molecule type" value="Genomic_DNA"/>
</dbReference>
<evidence type="ECO:0000313" key="2">
    <source>
        <dbReference type="Proteomes" id="UP001285154"/>
    </source>
</evidence>
<sequence>MTLGPVQKAIFVSFRFCYIVLPNLETGRAVFMTSALEHGRNMHMRYPPIDGFWTWDIKRDRVYGDVNLSDYFGLTLDEFSHGASLERCMQSIDQDDRSRVRLAIRKAVERRSGFREIYRVRSEKMGLRKILAVGQCYVDGVGEAALYPGWFVDLTNGAGCEEQALREIHSHVGQAKDIARSIGHDLMSYLLDNIEEEVEQRLDGRPGRRRSS</sequence>
<comment type="caution">
    <text evidence="1">The sequence shown here is derived from an EMBL/GenBank/DDBJ whole genome shotgun (WGS) entry which is preliminary data.</text>
</comment>
<accession>A0ABU5ACD8</accession>
<dbReference type="Proteomes" id="UP001285154">
    <property type="component" value="Unassembled WGS sequence"/>
</dbReference>
<evidence type="ECO:0000313" key="1">
    <source>
        <dbReference type="EMBL" id="MDX8534264.1"/>
    </source>
</evidence>
<dbReference type="RefSeq" id="WP_320251665.1">
    <property type="nucleotide sequence ID" value="NZ_JAVIIQ010000012.1"/>
</dbReference>
<keyword evidence="2" id="KW-1185">Reference proteome</keyword>
<organism evidence="1 2">
    <name type="scientific">Mesorhizobium vachelliae</name>
    <dbReference type="NCBI Taxonomy" id="3072309"/>
    <lineage>
        <taxon>Bacteria</taxon>
        <taxon>Pseudomonadati</taxon>
        <taxon>Pseudomonadota</taxon>
        <taxon>Alphaproteobacteria</taxon>
        <taxon>Hyphomicrobiales</taxon>
        <taxon>Phyllobacteriaceae</taxon>
        <taxon>Mesorhizobium</taxon>
    </lineage>
</organism>
<proteinExistence type="predicted"/>
<protein>
    <recommendedName>
        <fullName evidence="3">PAS fold-3 domain-containing protein</fullName>
    </recommendedName>
</protein>